<evidence type="ECO:0000313" key="3">
    <source>
        <dbReference type="Proteomes" id="UP001497744"/>
    </source>
</evidence>
<dbReference type="GeneID" id="94195843"/>
<reference evidence="2 3" key="1">
    <citation type="submission" date="2021-06" db="EMBL/GenBank/DDBJ databases">
        <title>Genome sequence of Babesia caballi.</title>
        <authorList>
            <person name="Yamagishi J."/>
            <person name="Kidaka T."/>
            <person name="Ochi A."/>
        </authorList>
    </citation>
    <scope>NUCLEOTIDE SEQUENCE [LARGE SCALE GENOMIC DNA]</scope>
    <source>
        <strain evidence="2">USDA-D6B2</strain>
    </source>
</reference>
<comment type="caution">
    <text evidence="2">The sequence shown here is derived from an EMBL/GenBank/DDBJ whole genome shotgun (WGS) entry which is preliminary data.</text>
</comment>
<name>A0AAV4LXJ1_BABCB</name>
<feature type="region of interest" description="Disordered" evidence="1">
    <location>
        <begin position="509"/>
        <end position="539"/>
    </location>
</feature>
<sequence>MGQPGASGAVALGREAPGDGAAAAVEGPRTHPDMELDRGKARSMQSFANYIVLGWEGATRLPCVPQEGRSLALVLWPSSLLGTQAEPRPIVRRRAPEVANALHALRLPPESAPAPDAGAKEAGRGSSSQPVDASSREEENARGHDDLRHELQQHEPHRAAEGVHQDGVAQEVEGEEADQRRRPREHPDGRRDHEHLHEQRVVHRVAAVVDPRAGPNVGEGEGSVEQGEQQQHAVVQQLGNLVAHGRDGVRAEEHADRVREVAQKQQRDAEGREEADHLIVRIQRAVHAQAQERVHAEPHGEDHHAVPQREGVHIRVELVHPLHVPHLDLHVGEDADGVQGGHRRDVQPGVVVHDVTVAAHAVDGPEQHRQVPVAPVGQRAEQRVHGGAGRQGVLRGVVGHLGTDLAGAHRVGEAHRPQEVDVALLAGVRVQVQARMALHVPGALKGAEAHLARVLGVHGPPDEILGAVPVARHPRRAGNVVARLEPRLVTGVPRSQADALRHDDALGVRREPKDPVPVLTRPVGQDETPRGGDACSAGATPPGFHVEIAGGVHQLLHPRHAARPVRRRGVAAGRERSGAPAGAGVRGGGVVVGVVQEEVPVVLPARLAPVVVPHGLHLEVNGAELGYVHVSLRPVPAADPRRLPRAEGPSGPARAPAIPAATAHRGKLLPKRGLIRVRVLVVSLLRGVVSGIAYLGGGVEPAYLPRAGGRQKLVLQLAERAEVAQVPRGVLAVQGEDVAHLHVPVVAEDAHHDLRNHDARVHHHDASAPHRRRPHPPGHVVREEDDPLPEVLHVQRRHQHHVEDHAQQQTEGGGAHEHEPRDAGHGEGDERQVHGEDQNQPVVRREHEEAHDAHHHHHGEVPVVQLVAPLGHAHVHQVQRRGQRDCPDVALHVAGGARVVEHAVAREDHGAEVEHRHERHVLLRQYIVDVARNEPDHREKRRKCPVQRSPRGRSEAATGGKRPRKPTGDA</sequence>
<keyword evidence="3" id="KW-1185">Reference proteome</keyword>
<feature type="compositionally biased region" description="Basic and acidic residues" evidence="1">
    <location>
        <begin position="177"/>
        <end position="200"/>
    </location>
</feature>
<feature type="region of interest" description="Disordered" evidence="1">
    <location>
        <begin position="1"/>
        <end position="32"/>
    </location>
</feature>
<feature type="region of interest" description="Disordered" evidence="1">
    <location>
        <begin position="104"/>
        <end position="143"/>
    </location>
</feature>
<feature type="compositionally biased region" description="Basic and acidic residues" evidence="1">
    <location>
        <begin position="814"/>
        <end position="852"/>
    </location>
</feature>
<organism evidence="2 3">
    <name type="scientific">Babesia caballi</name>
    <dbReference type="NCBI Taxonomy" id="5871"/>
    <lineage>
        <taxon>Eukaryota</taxon>
        <taxon>Sar</taxon>
        <taxon>Alveolata</taxon>
        <taxon>Apicomplexa</taxon>
        <taxon>Aconoidasida</taxon>
        <taxon>Piroplasmida</taxon>
        <taxon>Babesiidae</taxon>
        <taxon>Babesia</taxon>
    </lineage>
</organism>
<feature type="compositionally biased region" description="Basic and acidic residues" evidence="1">
    <location>
        <begin position="134"/>
        <end position="143"/>
    </location>
</feature>
<dbReference type="EMBL" id="BPLF01000003">
    <property type="protein sequence ID" value="GIX64362.1"/>
    <property type="molecule type" value="Genomic_DNA"/>
</dbReference>
<feature type="region of interest" description="Disordered" evidence="1">
    <location>
        <begin position="796"/>
        <end position="857"/>
    </location>
</feature>
<feature type="region of interest" description="Disordered" evidence="1">
    <location>
        <begin position="933"/>
        <end position="970"/>
    </location>
</feature>
<feature type="compositionally biased region" description="Basic residues" evidence="1">
    <location>
        <begin position="961"/>
        <end position="970"/>
    </location>
</feature>
<evidence type="ECO:0000313" key="2">
    <source>
        <dbReference type="EMBL" id="GIX64362.1"/>
    </source>
</evidence>
<dbReference type="Proteomes" id="UP001497744">
    <property type="component" value="Unassembled WGS sequence"/>
</dbReference>
<feature type="region of interest" description="Disordered" evidence="1">
    <location>
        <begin position="156"/>
        <end position="200"/>
    </location>
</feature>
<dbReference type="AlphaFoldDB" id="A0AAV4LXJ1"/>
<evidence type="ECO:0000256" key="1">
    <source>
        <dbReference type="SAM" id="MobiDB-lite"/>
    </source>
</evidence>
<feature type="region of interest" description="Disordered" evidence="1">
    <location>
        <begin position="760"/>
        <end position="783"/>
    </location>
</feature>
<protein>
    <submittedName>
        <fullName evidence="2">Uncharacterized protein</fullName>
    </submittedName>
</protein>
<accession>A0AAV4LXJ1</accession>
<dbReference type="RefSeq" id="XP_067716431.1">
    <property type="nucleotide sequence ID" value="XM_067860330.1"/>
</dbReference>
<gene>
    <name evidence="2" type="ORF">BcabD6B2_37970</name>
</gene>
<proteinExistence type="predicted"/>